<proteinExistence type="inferred from homology"/>
<organism evidence="3 4">
    <name type="scientific">Armillaria tabescens</name>
    <name type="common">Ringless honey mushroom</name>
    <name type="synonym">Agaricus tabescens</name>
    <dbReference type="NCBI Taxonomy" id="1929756"/>
    <lineage>
        <taxon>Eukaryota</taxon>
        <taxon>Fungi</taxon>
        <taxon>Dikarya</taxon>
        <taxon>Basidiomycota</taxon>
        <taxon>Agaricomycotina</taxon>
        <taxon>Agaricomycetes</taxon>
        <taxon>Agaricomycetidae</taxon>
        <taxon>Agaricales</taxon>
        <taxon>Marasmiineae</taxon>
        <taxon>Physalacriaceae</taxon>
        <taxon>Desarmillaria</taxon>
    </lineage>
</organism>
<dbReference type="InterPro" id="IPR036069">
    <property type="entry name" value="DUF34/NIF3_sf"/>
</dbReference>
<evidence type="ECO:0000256" key="2">
    <source>
        <dbReference type="PIRSR" id="PIRSR602678-1"/>
    </source>
</evidence>
<dbReference type="AlphaFoldDB" id="A0AA39KDZ1"/>
<gene>
    <name evidence="3" type="ORF">EV420DRAFT_1643081</name>
</gene>
<dbReference type="FunFam" id="3.40.1390.30:FF:000001">
    <property type="entry name" value="GTP cyclohydrolase 1 type 2"/>
    <property type="match status" value="1"/>
</dbReference>
<dbReference type="GeneID" id="85360999"/>
<evidence type="ECO:0000313" key="3">
    <source>
        <dbReference type="EMBL" id="KAK0458205.1"/>
    </source>
</evidence>
<comment type="similarity">
    <text evidence="1">Belongs to the GTP cyclohydrolase I type 2/NIF3 family.</text>
</comment>
<dbReference type="Pfam" id="PF01784">
    <property type="entry name" value="DUF34_NIF3"/>
    <property type="match status" value="1"/>
</dbReference>
<dbReference type="Proteomes" id="UP001175211">
    <property type="component" value="Unassembled WGS sequence"/>
</dbReference>
<dbReference type="Gene3D" id="3.40.1390.30">
    <property type="entry name" value="NIF3 (NGG1p interacting factor 3)-like"/>
    <property type="match status" value="1"/>
</dbReference>
<dbReference type="EMBL" id="JAUEPS010000018">
    <property type="protein sequence ID" value="KAK0458205.1"/>
    <property type="molecule type" value="Genomic_DNA"/>
</dbReference>
<sequence>MSVFTYKLKGSNRVLLIIDLTASVIEESITLKAPAIVSCHPPIFKPLQSLSLFNPLQASLLRCAAEGISVFPPHSSLDSVWGGLNDWLVKGFGIGEISALVDEKLDVNGTSEDAEGRLVILDEPVSVKELVGRVKRQLGLLRVQVACPSAVLSNIQTVAICAGSGGSMLVGRGADVYFTGEMSHDEALASVARYQ</sequence>
<dbReference type="GO" id="GO:0046872">
    <property type="term" value="F:metal ion binding"/>
    <property type="evidence" value="ECO:0007669"/>
    <property type="project" value="UniProtKB-KW"/>
</dbReference>
<feature type="binding site" evidence="2">
    <location>
        <position position="78"/>
    </location>
    <ligand>
        <name>a divalent metal cation</name>
        <dbReference type="ChEBI" id="CHEBI:60240"/>
        <label>1</label>
    </ligand>
</feature>
<keyword evidence="4" id="KW-1185">Reference proteome</keyword>
<evidence type="ECO:0000313" key="4">
    <source>
        <dbReference type="Proteomes" id="UP001175211"/>
    </source>
</evidence>
<dbReference type="PANTHER" id="PTHR13799">
    <property type="entry name" value="NGG1 INTERACTING FACTOR 3"/>
    <property type="match status" value="1"/>
</dbReference>
<dbReference type="PANTHER" id="PTHR13799:SF13">
    <property type="entry name" value="NIF3-LIKE PROTEIN 1"/>
    <property type="match status" value="1"/>
</dbReference>
<feature type="binding site" evidence="2">
    <location>
        <position position="40"/>
    </location>
    <ligand>
        <name>a divalent metal cation</name>
        <dbReference type="ChEBI" id="CHEBI:60240"/>
        <label>1</label>
    </ligand>
</feature>
<protein>
    <submittedName>
        <fullName evidence="3">GTP cyclohydrolase 1 type 2/Nif3</fullName>
    </submittedName>
</protein>
<accession>A0AA39KDZ1</accession>
<dbReference type="GO" id="GO:0005739">
    <property type="term" value="C:mitochondrion"/>
    <property type="evidence" value="ECO:0007669"/>
    <property type="project" value="TreeGrafter"/>
</dbReference>
<comment type="caution">
    <text evidence="3">The sequence shown here is derived from an EMBL/GenBank/DDBJ whole genome shotgun (WGS) entry which is preliminary data.</text>
</comment>
<reference evidence="3" key="1">
    <citation type="submission" date="2023-06" db="EMBL/GenBank/DDBJ databases">
        <authorList>
            <consortium name="Lawrence Berkeley National Laboratory"/>
            <person name="Ahrendt S."/>
            <person name="Sahu N."/>
            <person name="Indic B."/>
            <person name="Wong-Bajracharya J."/>
            <person name="Merenyi Z."/>
            <person name="Ke H.-M."/>
            <person name="Monk M."/>
            <person name="Kocsube S."/>
            <person name="Drula E."/>
            <person name="Lipzen A."/>
            <person name="Balint B."/>
            <person name="Henrissat B."/>
            <person name="Andreopoulos B."/>
            <person name="Martin F.M."/>
            <person name="Harder C.B."/>
            <person name="Rigling D."/>
            <person name="Ford K.L."/>
            <person name="Foster G.D."/>
            <person name="Pangilinan J."/>
            <person name="Papanicolaou A."/>
            <person name="Barry K."/>
            <person name="LaButti K."/>
            <person name="Viragh M."/>
            <person name="Koriabine M."/>
            <person name="Yan M."/>
            <person name="Riley R."/>
            <person name="Champramary S."/>
            <person name="Plett K.L."/>
            <person name="Tsai I.J."/>
            <person name="Slot J."/>
            <person name="Sipos G."/>
            <person name="Plett J."/>
            <person name="Nagy L.G."/>
            <person name="Grigoriev I.V."/>
        </authorList>
    </citation>
    <scope>NUCLEOTIDE SEQUENCE</scope>
    <source>
        <strain evidence="3">CCBAS 213</strain>
    </source>
</reference>
<name>A0AA39KDZ1_ARMTA</name>
<dbReference type="RefSeq" id="XP_060330493.1">
    <property type="nucleotide sequence ID" value="XM_060477451.1"/>
</dbReference>
<evidence type="ECO:0000256" key="1">
    <source>
        <dbReference type="ARBA" id="ARBA00006964"/>
    </source>
</evidence>
<keyword evidence="2" id="KW-0479">Metal-binding</keyword>
<dbReference type="SUPFAM" id="SSF102705">
    <property type="entry name" value="NIF3 (NGG1p interacting factor 3)-like"/>
    <property type="match status" value="1"/>
</dbReference>
<dbReference type="InterPro" id="IPR002678">
    <property type="entry name" value="DUF34/NIF3"/>
</dbReference>